<keyword evidence="1" id="KW-0812">Transmembrane</keyword>
<name>U5VP48_9ACTN</name>
<proteinExistence type="predicted"/>
<dbReference type="AlphaFoldDB" id="U5VP48"/>
<accession>U5VP48</accession>
<dbReference type="KEGG" id="afs:AFR_01415"/>
<dbReference type="EMBL" id="CP006272">
    <property type="protein sequence ID" value="AGZ38572.1"/>
    <property type="molecule type" value="Genomic_DNA"/>
</dbReference>
<dbReference type="Proteomes" id="UP000017746">
    <property type="component" value="Chromosome"/>
</dbReference>
<dbReference type="STRING" id="1246995.AFR_01415"/>
<gene>
    <name evidence="2" type="ORF">AFR_01415</name>
</gene>
<feature type="transmembrane region" description="Helical" evidence="1">
    <location>
        <begin position="33"/>
        <end position="56"/>
    </location>
</feature>
<evidence type="ECO:0000313" key="2">
    <source>
        <dbReference type="EMBL" id="AGZ38572.1"/>
    </source>
</evidence>
<reference evidence="2 3" key="1">
    <citation type="journal article" date="2014" name="J. Biotechnol.">
        <title>Complete genome sequence of the actinobacterium Actinoplanes friuliensis HAG 010964, producer of the lipopeptide antibiotic friulimycin.</title>
        <authorList>
            <person name="Ruckert C."/>
            <person name="Szczepanowski R."/>
            <person name="Albersmeier A."/>
            <person name="Goesmann A."/>
            <person name="Fischer N."/>
            <person name="Steinkamper A."/>
            <person name="Puhler A."/>
            <person name="Biener R."/>
            <person name="Schwartz D."/>
            <person name="Kalinowski J."/>
        </authorList>
    </citation>
    <scope>NUCLEOTIDE SEQUENCE [LARGE SCALE GENOMIC DNA]</scope>
    <source>
        <strain evidence="2 3">DSM 7358</strain>
    </source>
</reference>
<evidence type="ECO:0000313" key="3">
    <source>
        <dbReference type="Proteomes" id="UP000017746"/>
    </source>
</evidence>
<evidence type="ECO:0000256" key="1">
    <source>
        <dbReference type="SAM" id="Phobius"/>
    </source>
</evidence>
<protein>
    <submittedName>
        <fullName evidence="2">Uncharacterized protein</fullName>
    </submittedName>
</protein>
<keyword evidence="1" id="KW-0472">Membrane</keyword>
<dbReference type="PATRIC" id="fig|1246995.3.peg.285"/>
<dbReference type="HOGENOM" id="CLU_851610_0_0_11"/>
<sequence length="395" mass="42180">MLKEAKADAPPPRYGVDDAVAAGRKLKARRRTLWSVGGGAALAVAVAGVVVLPQVVARQDAPATPSAAAAAAPSEAKPKAVPLTYPESRWEYAFHGYKTGKYQVNEPFLVTAGFQQATIRIGDEVEEVYGELKRPLEEGEQPKKEDYKIAYSAPGSSLLLTVYRPGAFDPALFADGTKVSVGGKSGLFKKNAHLDGDPTRKDEGHPGLAWKYAGNAWAVINTSKPNETSSKDLVAIAQGLSGAEAYPATVATKLNFVPAGYELVSGGRGADWPNGTGEFQRTNLRLVKGAEEKATGLKTPVLDDENSKVQDIRINLYRTDFSENRPPQGADQLAPYCNSGNTKLCYRMAPGGKWQVEIEGSGQEPTSELKKILAGITFASIEDGATWFPIESATP</sequence>
<organism evidence="2 3">
    <name type="scientific">Actinoplanes friuliensis DSM 7358</name>
    <dbReference type="NCBI Taxonomy" id="1246995"/>
    <lineage>
        <taxon>Bacteria</taxon>
        <taxon>Bacillati</taxon>
        <taxon>Actinomycetota</taxon>
        <taxon>Actinomycetes</taxon>
        <taxon>Micromonosporales</taxon>
        <taxon>Micromonosporaceae</taxon>
        <taxon>Actinoplanes</taxon>
    </lineage>
</organism>
<keyword evidence="1" id="KW-1133">Transmembrane helix</keyword>
<keyword evidence="3" id="KW-1185">Reference proteome</keyword>
<dbReference type="eggNOG" id="ENOG5031UE4">
    <property type="taxonomic scope" value="Bacteria"/>
</dbReference>